<dbReference type="PRINTS" id="PR00455">
    <property type="entry name" value="HTHTETR"/>
</dbReference>
<evidence type="ECO:0000256" key="3">
    <source>
        <dbReference type="ARBA" id="ARBA00023163"/>
    </source>
</evidence>
<evidence type="ECO:0000256" key="4">
    <source>
        <dbReference type="PROSITE-ProRule" id="PRU00335"/>
    </source>
</evidence>
<keyword evidence="3" id="KW-0804">Transcription</keyword>
<dbReference type="Gene3D" id="1.10.357.10">
    <property type="entry name" value="Tetracycline Repressor, domain 2"/>
    <property type="match status" value="1"/>
</dbReference>
<reference evidence="6 7" key="1">
    <citation type="submission" date="2024-03" db="EMBL/GenBank/DDBJ databases">
        <title>Complete genome of BD2.</title>
        <authorList>
            <person name="Cao G."/>
        </authorList>
    </citation>
    <scope>NUCLEOTIDE SEQUENCE [LARGE SCALE GENOMIC DNA]</scope>
    <source>
        <strain evidence="6 7">BD2</strain>
    </source>
</reference>
<name>A0ABZ2RIB2_ECTME</name>
<keyword evidence="7" id="KW-1185">Reference proteome</keyword>
<evidence type="ECO:0000313" key="6">
    <source>
        <dbReference type="EMBL" id="WXL26732.1"/>
    </source>
</evidence>
<evidence type="ECO:0000313" key="7">
    <source>
        <dbReference type="Proteomes" id="UP001476583"/>
    </source>
</evidence>
<evidence type="ECO:0000256" key="1">
    <source>
        <dbReference type="ARBA" id="ARBA00023015"/>
    </source>
</evidence>
<dbReference type="EMBL" id="CP148074">
    <property type="protein sequence ID" value="WXL26732.1"/>
    <property type="molecule type" value="Genomic_DNA"/>
</dbReference>
<dbReference type="SUPFAM" id="SSF48498">
    <property type="entry name" value="Tetracyclin repressor-like, C-terminal domain"/>
    <property type="match status" value="1"/>
</dbReference>
<dbReference type="PANTHER" id="PTHR47506:SF6">
    <property type="entry name" value="HTH-TYPE TRANSCRIPTIONAL REPRESSOR NEMR"/>
    <property type="match status" value="1"/>
</dbReference>
<dbReference type="PROSITE" id="PS50977">
    <property type="entry name" value="HTH_TETR_2"/>
    <property type="match status" value="1"/>
</dbReference>
<keyword evidence="1" id="KW-0805">Transcription regulation</keyword>
<organism evidence="6 7">
    <name type="scientific">Ectopseudomonas mendocina</name>
    <name type="common">Pseudomonas mendocina</name>
    <dbReference type="NCBI Taxonomy" id="300"/>
    <lineage>
        <taxon>Bacteria</taxon>
        <taxon>Pseudomonadati</taxon>
        <taxon>Pseudomonadota</taxon>
        <taxon>Gammaproteobacteria</taxon>
        <taxon>Pseudomonadales</taxon>
        <taxon>Pseudomonadaceae</taxon>
        <taxon>Ectopseudomonas</taxon>
    </lineage>
</organism>
<dbReference type="Proteomes" id="UP001476583">
    <property type="component" value="Chromosome"/>
</dbReference>
<evidence type="ECO:0000259" key="5">
    <source>
        <dbReference type="PROSITE" id="PS50977"/>
    </source>
</evidence>
<dbReference type="InterPro" id="IPR001647">
    <property type="entry name" value="HTH_TetR"/>
</dbReference>
<dbReference type="PANTHER" id="PTHR47506">
    <property type="entry name" value="TRANSCRIPTIONAL REGULATORY PROTEIN"/>
    <property type="match status" value="1"/>
</dbReference>
<dbReference type="SUPFAM" id="SSF46689">
    <property type="entry name" value="Homeodomain-like"/>
    <property type="match status" value="1"/>
</dbReference>
<gene>
    <name evidence="6" type="ORF">WG219_04430</name>
</gene>
<feature type="DNA-binding region" description="H-T-H motif" evidence="4">
    <location>
        <begin position="24"/>
        <end position="43"/>
    </location>
</feature>
<keyword evidence="2 4" id="KW-0238">DNA-binding</keyword>
<sequence length="183" mass="20378">MSTSRTITESALALFYRQGFHASGVEQLSQEAGVTKKTLYRHFPSKEHLVDAAIELRDEQFMARMVAAVEAVPVDGRPAAYIEFIASWVREPDFHGCLFINAAAEYSAEQDAPHILARQHKDRVISYLQQICEQAQLASPQDVAMQLFLLGEGLIVASQVRGPEEGAIRSAQKMAEYLILNSR</sequence>
<proteinExistence type="predicted"/>
<dbReference type="Pfam" id="PF00440">
    <property type="entry name" value="TetR_N"/>
    <property type="match status" value="1"/>
</dbReference>
<dbReference type="InterPro" id="IPR009057">
    <property type="entry name" value="Homeodomain-like_sf"/>
</dbReference>
<feature type="domain" description="HTH tetR-type" evidence="5">
    <location>
        <begin position="1"/>
        <end position="61"/>
    </location>
</feature>
<accession>A0ABZ2RIB2</accession>
<evidence type="ECO:0000256" key="2">
    <source>
        <dbReference type="ARBA" id="ARBA00023125"/>
    </source>
</evidence>
<dbReference type="InterPro" id="IPR036271">
    <property type="entry name" value="Tet_transcr_reg_TetR-rel_C_sf"/>
</dbReference>
<protein>
    <submittedName>
        <fullName evidence="6">TetR/AcrR family transcriptional regulator</fullName>
    </submittedName>
</protein>